<feature type="chain" id="PRO_5035445154" evidence="2">
    <location>
        <begin position="16"/>
        <end position="74"/>
    </location>
</feature>
<evidence type="ECO:0000313" key="3">
    <source>
        <dbReference type="EMBL" id="KAH7261745.1"/>
    </source>
</evidence>
<protein>
    <submittedName>
        <fullName evidence="3">Uncharacterized protein</fullName>
    </submittedName>
</protein>
<proteinExistence type="predicted"/>
<reference evidence="3" key="1">
    <citation type="journal article" date="2021" name="Nat. Commun.">
        <title>Genetic determinants of endophytism in the Arabidopsis root mycobiome.</title>
        <authorList>
            <person name="Mesny F."/>
            <person name="Miyauchi S."/>
            <person name="Thiergart T."/>
            <person name="Pickel B."/>
            <person name="Atanasova L."/>
            <person name="Karlsson M."/>
            <person name="Huettel B."/>
            <person name="Barry K.W."/>
            <person name="Haridas S."/>
            <person name="Chen C."/>
            <person name="Bauer D."/>
            <person name="Andreopoulos W."/>
            <person name="Pangilinan J."/>
            <person name="LaButti K."/>
            <person name="Riley R."/>
            <person name="Lipzen A."/>
            <person name="Clum A."/>
            <person name="Drula E."/>
            <person name="Henrissat B."/>
            <person name="Kohler A."/>
            <person name="Grigoriev I.V."/>
            <person name="Martin F.M."/>
            <person name="Hacquard S."/>
        </authorList>
    </citation>
    <scope>NUCLEOTIDE SEQUENCE</scope>
    <source>
        <strain evidence="3">MPI-SDFR-AT-0068</strain>
    </source>
</reference>
<comment type="caution">
    <text evidence="3">The sequence shown here is derived from an EMBL/GenBank/DDBJ whole genome shotgun (WGS) entry which is preliminary data.</text>
</comment>
<feature type="signal peptide" evidence="2">
    <location>
        <begin position="1"/>
        <end position="15"/>
    </location>
</feature>
<evidence type="ECO:0000256" key="2">
    <source>
        <dbReference type="SAM" id="SignalP"/>
    </source>
</evidence>
<keyword evidence="1" id="KW-1133">Transmembrane helix</keyword>
<keyword evidence="1" id="KW-0812">Transmembrane</keyword>
<accession>A0A8K0S7Q9</accession>
<dbReference type="OrthoDB" id="19711at2759"/>
<organism evidence="3 4">
    <name type="scientific">Fusarium tricinctum</name>
    <dbReference type="NCBI Taxonomy" id="61284"/>
    <lineage>
        <taxon>Eukaryota</taxon>
        <taxon>Fungi</taxon>
        <taxon>Dikarya</taxon>
        <taxon>Ascomycota</taxon>
        <taxon>Pezizomycotina</taxon>
        <taxon>Sordariomycetes</taxon>
        <taxon>Hypocreomycetidae</taxon>
        <taxon>Hypocreales</taxon>
        <taxon>Nectriaceae</taxon>
        <taxon>Fusarium</taxon>
        <taxon>Fusarium tricinctum species complex</taxon>
    </lineage>
</organism>
<evidence type="ECO:0000256" key="1">
    <source>
        <dbReference type="SAM" id="Phobius"/>
    </source>
</evidence>
<evidence type="ECO:0000313" key="4">
    <source>
        <dbReference type="Proteomes" id="UP000813427"/>
    </source>
</evidence>
<keyword evidence="1" id="KW-0472">Membrane</keyword>
<dbReference type="Proteomes" id="UP000813427">
    <property type="component" value="Unassembled WGS sequence"/>
</dbReference>
<name>A0A8K0S7Q9_9HYPO</name>
<keyword evidence="4" id="KW-1185">Reference proteome</keyword>
<feature type="transmembrane region" description="Helical" evidence="1">
    <location>
        <begin position="39"/>
        <end position="66"/>
    </location>
</feature>
<keyword evidence="2" id="KW-0732">Signal</keyword>
<dbReference type="AlphaFoldDB" id="A0A8K0S7Q9"/>
<dbReference type="EMBL" id="JAGPXF010000001">
    <property type="protein sequence ID" value="KAH7261745.1"/>
    <property type="molecule type" value="Genomic_DNA"/>
</dbReference>
<gene>
    <name evidence="3" type="ORF">BKA59DRAFT_1308</name>
</gene>
<sequence>MFSIIFICSLSPVDCLVFGALSSSLSVRTFFSLSHIQELYICCIFILFSSLVSCITSVAHSLDLLLCRVLRVLL</sequence>